<reference evidence="2 3" key="1">
    <citation type="submission" date="2023-08" db="EMBL/GenBank/DDBJ databases">
        <title>Annotated Genome Sequence of Vanrija albida AlHP1.</title>
        <authorList>
            <person name="Herzog R."/>
        </authorList>
    </citation>
    <scope>NUCLEOTIDE SEQUENCE [LARGE SCALE GENOMIC DNA]</scope>
    <source>
        <strain evidence="2 3">AlHP1</strain>
    </source>
</reference>
<organism evidence="2 3">
    <name type="scientific">Vanrija albida</name>
    <dbReference type="NCBI Taxonomy" id="181172"/>
    <lineage>
        <taxon>Eukaryota</taxon>
        <taxon>Fungi</taxon>
        <taxon>Dikarya</taxon>
        <taxon>Basidiomycota</taxon>
        <taxon>Agaricomycotina</taxon>
        <taxon>Tremellomycetes</taxon>
        <taxon>Trichosporonales</taxon>
        <taxon>Trichosporonaceae</taxon>
        <taxon>Vanrija</taxon>
    </lineage>
</organism>
<name>A0ABR3QBY3_9TREE</name>
<dbReference type="EMBL" id="JBBXJM010000002">
    <property type="protein sequence ID" value="KAL1412182.1"/>
    <property type="molecule type" value="Genomic_DNA"/>
</dbReference>
<protein>
    <submittedName>
        <fullName evidence="2">Uncharacterized protein</fullName>
    </submittedName>
</protein>
<accession>A0ABR3QBY3</accession>
<feature type="region of interest" description="Disordered" evidence="1">
    <location>
        <begin position="1"/>
        <end position="88"/>
    </location>
</feature>
<evidence type="ECO:0000313" key="2">
    <source>
        <dbReference type="EMBL" id="KAL1412182.1"/>
    </source>
</evidence>
<dbReference type="RefSeq" id="XP_069212126.1">
    <property type="nucleotide sequence ID" value="XM_069351740.1"/>
</dbReference>
<keyword evidence="3" id="KW-1185">Reference proteome</keyword>
<comment type="caution">
    <text evidence="2">The sequence shown here is derived from an EMBL/GenBank/DDBJ whole genome shotgun (WGS) entry which is preliminary data.</text>
</comment>
<proteinExistence type="predicted"/>
<feature type="compositionally biased region" description="Low complexity" evidence="1">
    <location>
        <begin position="9"/>
        <end position="23"/>
    </location>
</feature>
<evidence type="ECO:0000313" key="3">
    <source>
        <dbReference type="Proteomes" id="UP001565368"/>
    </source>
</evidence>
<sequence length="424" mass="46368">MTKHRRDSSSSSSGSGIEGTGSSHAESPAAKRLKIAPADAQAATPSMTVGMKGSAGEEEEEDSHTDKRLKAAPPTPQAEPGTMATGEDEDADADMHLQEELVATPNSWVKPLNMWAASAKHMFDMYAAPESENRAEVAPKSKVDAPLTRSELTQLNKGNRRMARALAVELQTNGPPRRLRVLSKLETLPPDVLARIHILADNTRLAAVSPALCASLSNLHPMLVAAFFLNRYRDLKPNRALSLALKYPVVKKRVAQIIAARAGSTALGPVSLPPRLIPSDCKIKGAERKMLFFVLENYKMAQPLQGLLEAAVLCNDTELAALLFHTGVKVSVRHVVTAITRSHVHMVKILLQHPLRPHRRHQSRGIALCPRILFAAVSRPDVAGYVAAVLAREVRDRRLHTRATFTDRGKYRSGHMIGFPKEKR</sequence>
<gene>
    <name evidence="2" type="ORF">Q8F55_003192</name>
</gene>
<evidence type="ECO:0000256" key="1">
    <source>
        <dbReference type="SAM" id="MobiDB-lite"/>
    </source>
</evidence>
<dbReference type="Proteomes" id="UP001565368">
    <property type="component" value="Unassembled WGS sequence"/>
</dbReference>
<dbReference type="GeneID" id="95984235"/>